<feature type="domain" description="Glycosyltransferase 2-like" evidence="1">
    <location>
        <begin position="17"/>
        <end position="127"/>
    </location>
</feature>
<sequence length="326" mass="36834">MALLTLKHMPKLPLVTVGVASFNNAQYIVETLDSIYALDYAAIELIIVDDASSDDSVAVIEDWLSRRYDYNGRLIAHATNQGVCRVCNRFVEESRGKYVCFIGSDDIYLPHKLAVQVAIMEAAAPEVGVVFSDISRMNSDGQVTLPHLYSGGEAVPYEGWVWLDLLRLNYVQAMGTLMRRSCFDMVGAYDESLSFEDWDMWLRIAQQFQFIYHSEVTAIYRVHGGSATFQRRAQMAESCLRLLQKQIGLSADGDVIITQHIAHYAEVLYLLDHPDSVKWLTRRWQVRYDTRSLALLVLARMGIPARRMSQVSGAIKRLIGRSTPSV</sequence>
<dbReference type="InterPro" id="IPR029044">
    <property type="entry name" value="Nucleotide-diphossugar_trans"/>
</dbReference>
<organism evidence="2 3">
    <name type="scientific">Hymenobacter frigidus</name>
    <dbReference type="NCBI Taxonomy" id="1524095"/>
    <lineage>
        <taxon>Bacteria</taxon>
        <taxon>Pseudomonadati</taxon>
        <taxon>Bacteroidota</taxon>
        <taxon>Cytophagia</taxon>
        <taxon>Cytophagales</taxon>
        <taxon>Hymenobacteraceae</taxon>
        <taxon>Hymenobacter</taxon>
    </lineage>
</organism>
<gene>
    <name evidence="2" type="ORF">GCM10011495_15500</name>
</gene>
<protein>
    <recommendedName>
        <fullName evidence="1">Glycosyltransferase 2-like domain-containing protein</fullName>
    </recommendedName>
</protein>
<dbReference type="PANTHER" id="PTHR22916">
    <property type="entry name" value="GLYCOSYLTRANSFERASE"/>
    <property type="match status" value="1"/>
</dbReference>
<dbReference type="InterPro" id="IPR001173">
    <property type="entry name" value="Glyco_trans_2-like"/>
</dbReference>
<proteinExistence type="predicted"/>
<dbReference type="Pfam" id="PF00535">
    <property type="entry name" value="Glycos_transf_2"/>
    <property type="match status" value="1"/>
</dbReference>
<evidence type="ECO:0000313" key="2">
    <source>
        <dbReference type="EMBL" id="GGH84181.1"/>
    </source>
</evidence>
<dbReference type="Proteomes" id="UP000637774">
    <property type="component" value="Unassembled WGS sequence"/>
</dbReference>
<evidence type="ECO:0000313" key="3">
    <source>
        <dbReference type="Proteomes" id="UP000637774"/>
    </source>
</evidence>
<evidence type="ECO:0000259" key="1">
    <source>
        <dbReference type="Pfam" id="PF00535"/>
    </source>
</evidence>
<name>A0ABQ2A2M5_9BACT</name>
<comment type="caution">
    <text evidence="2">The sequence shown here is derived from an EMBL/GenBank/DDBJ whole genome shotgun (WGS) entry which is preliminary data.</text>
</comment>
<accession>A0ABQ2A2M5</accession>
<keyword evidence="3" id="KW-1185">Reference proteome</keyword>
<dbReference type="SUPFAM" id="SSF53448">
    <property type="entry name" value="Nucleotide-diphospho-sugar transferases"/>
    <property type="match status" value="1"/>
</dbReference>
<dbReference type="Gene3D" id="3.90.550.10">
    <property type="entry name" value="Spore Coat Polysaccharide Biosynthesis Protein SpsA, Chain A"/>
    <property type="match status" value="1"/>
</dbReference>
<dbReference type="PANTHER" id="PTHR22916:SF3">
    <property type="entry name" value="UDP-GLCNAC:BETAGAL BETA-1,3-N-ACETYLGLUCOSAMINYLTRANSFERASE-LIKE PROTEIN 1"/>
    <property type="match status" value="1"/>
</dbReference>
<reference evidence="3" key="1">
    <citation type="journal article" date="2019" name="Int. J. Syst. Evol. Microbiol.">
        <title>The Global Catalogue of Microorganisms (GCM) 10K type strain sequencing project: providing services to taxonomists for standard genome sequencing and annotation.</title>
        <authorList>
            <consortium name="The Broad Institute Genomics Platform"/>
            <consortium name="The Broad Institute Genome Sequencing Center for Infectious Disease"/>
            <person name="Wu L."/>
            <person name="Ma J."/>
        </authorList>
    </citation>
    <scope>NUCLEOTIDE SEQUENCE [LARGE SCALE GENOMIC DNA]</scope>
    <source>
        <strain evidence="3">CGMCC 1.14966</strain>
    </source>
</reference>
<dbReference type="EMBL" id="BMGY01000011">
    <property type="protein sequence ID" value="GGH84181.1"/>
    <property type="molecule type" value="Genomic_DNA"/>
</dbReference>